<reference evidence="2" key="1">
    <citation type="journal article" date="2020" name="Nature">
        <title>Giant virus diversity and host interactions through global metagenomics.</title>
        <authorList>
            <person name="Schulz F."/>
            <person name="Roux S."/>
            <person name="Paez-Espino D."/>
            <person name="Jungbluth S."/>
            <person name="Walsh D.A."/>
            <person name="Denef V.J."/>
            <person name="McMahon K.D."/>
            <person name="Konstantinidis K.T."/>
            <person name="Eloe-Fadrosh E.A."/>
            <person name="Kyrpides N.C."/>
            <person name="Woyke T."/>
        </authorList>
    </citation>
    <scope>NUCLEOTIDE SEQUENCE</scope>
    <source>
        <strain evidence="2">GVMAG-M-3300027791-30</strain>
    </source>
</reference>
<keyword evidence="1" id="KW-0812">Transmembrane</keyword>
<organism evidence="2">
    <name type="scientific">viral metagenome</name>
    <dbReference type="NCBI Taxonomy" id="1070528"/>
    <lineage>
        <taxon>unclassified sequences</taxon>
        <taxon>metagenomes</taxon>
        <taxon>organismal metagenomes</taxon>
    </lineage>
</organism>
<dbReference type="InterPro" id="IPR013083">
    <property type="entry name" value="Znf_RING/FYVE/PHD"/>
</dbReference>
<dbReference type="EMBL" id="MN740474">
    <property type="protein sequence ID" value="QHU28685.1"/>
    <property type="molecule type" value="Genomic_DNA"/>
</dbReference>
<keyword evidence="1" id="KW-1133">Transmembrane helix</keyword>
<dbReference type="SUPFAM" id="SSF57850">
    <property type="entry name" value="RING/U-box"/>
    <property type="match status" value="1"/>
</dbReference>
<dbReference type="Gene3D" id="3.30.40.10">
    <property type="entry name" value="Zinc/RING finger domain, C3HC4 (zinc finger)"/>
    <property type="match status" value="1"/>
</dbReference>
<name>A0A6C0LFB5_9ZZZZ</name>
<evidence type="ECO:0000256" key="1">
    <source>
        <dbReference type="SAM" id="Phobius"/>
    </source>
</evidence>
<dbReference type="AlphaFoldDB" id="A0A6C0LFB5"/>
<keyword evidence="1" id="KW-0472">Membrane</keyword>
<proteinExistence type="predicted"/>
<evidence type="ECO:0008006" key="3">
    <source>
        <dbReference type="Google" id="ProtNLM"/>
    </source>
</evidence>
<feature type="transmembrane region" description="Helical" evidence="1">
    <location>
        <begin position="98"/>
        <end position="117"/>
    </location>
</feature>
<protein>
    <recommendedName>
        <fullName evidence="3">RING-type domain-containing protein</fullName>
    </recommendedName>
</protein>
<sequence>MNEINISEKLNLQTCCICLEQQTEFDIENSNRLIEYNHCGSYYVHNKCLNTWKLNECLICRKNFNESDNGNDNESDNGNDIITILVNQNERCLKIKQFCVSFCITTYLVCIGLYFLLRKY</sequence>
<accession>A0A6C0LFB5</accession>
<evidence type="ECO:0000313" key="2">
    <source>
        <dbReference type="EMBL" id="QHU28685.1"/>
    </source>
</evidence>